<dbReference type="Proteomes" id="UP000466619">
    <property type="component" value="Unassembled WGS sequence"/>
</dbReference>
<gene>
    <name evidence="1" type="ORF">GPY48_18040</name>
</gene>
<name>A0ABX0ATJ2_9GAMM</name>
<sequence length="80" mass="9169">MYSKIWLCDKCGKTLGFGTYPPDDGSAFICVYTEGSKQLNISICKVCFVSVFSNYVNSNIEMFSPKQDAQFHHVIFKRKR</sequence>
<evidence type="ECO:0000313" key="1">
    <source>
        <dbReference type="EMBL" id="NDL05026.1"/>
    </source>
</evidence>
<comment type="caution">
    <text evidence="1">The sequence shown here is derived from an EMBL/GenBank/DDBJ whole genome shotgun (WGS) entry which is preliminary data.</text>
</comment>
<organism evidence="1 2">
    <name type="scientific">Photorhabdus bodei</name>
    <dbReference type="NCBI Taxonomy" id="2029681"/>
    <lineage>
        <taxon>Bacteria</taxon>
        <taxon>Pseudomonadati</taxon>
        <taxon>Pseudomonadota</taxon>
        <taxon>Gammaproteobacteria</taxon>
        <taxon>Enterobacterales</taxon>
        <taxon>Morganellaceae</taxon>
        <taxon>Photorhabdus</taxon>
    </lineage>
</organism>
<reference evidence="1 2" key="1">
    <citation type="submission" date="2019-12" db="EMBL/GenBank/DDBJ databases">
        <title>Engineering Photorhabdus to improve their lethality against agricultural pests.</title>
        <authorList>
            <person name="Machado R.A.R."/>
        </authorList>
    </citation>
    <scope>NUCLEOTIDE SEQUENCE [LARGE SCALE GENOMIC DNA]</scope>
    <source>
        <strain evidence="1 2">M-CN4</strain>
    </source>
</reference>
<evidence type="ECO:0000313" key="2">
    <source>
        <dbReference type="Proteomes" id="UP000466619"/>
    </source>
</evidence>
<protein>
    <submittedName>
        <fullName evidence="1">Uncharacterized protein</fullName>
    </submittedName>
</protein>
<dbReference type="EMBL" id="WSFC01000048">
    <property type="protein sequence ID" value="NDL05026.1"/>
    <property type="molecule type" value="Genomic_DNA"/>
</dbReference>
<accession>A0ABX0ATJ2</accession>
<proteinExistence type="predicted"/>
<dbReference type="RefSeq" id="WP_162120706.1">
    <property type="nucleotide sequence ID" value="NZ_CAWPJS010000048.1"/>
</dbReference>
<keyword evidence="2" id="KW-1185">Reference proteome</keyword>